<reference evidence="1" key="1">
    <citation type="journal article" date="2008" name="ISME J.">
        <title>Genomic patterns of recombination, clonal divergence and environment in marine microbial populations.</title>
        <authorList>
            <person name="Konstantinidis K.T."/>
            <person name="Delong E.F."/>
        </authorList>
    </citation>
    <scope>NUCLEOTIDE SEQUENCE</scope>
</reference>
<dbReference type="SUPFAM" id="SSF53067">
    <property type="entry name" value="Actin-like ATPase domain"/>
    <property type="match status" value="1"/>
</dbReference>
<dbReference type="Gene3D" id="3.30.420.40">
    <property type="match status" value="2"/>
</dbReference>
<dbReference type="PANTHER" id="PTHR18964:SF174">
    <property type="entry name" value="D-ALLOSE KINASE-RELATED"/>
    <property type="match status" value="1"/>
</dbReference>
<gene>
    <name evidence="1" type="ORF">ALOHA_HF4000009A22ctg2g3</name>
</gene>
<evidence type="ECO:0000313" key="1">
    <source>
        <dbReference type="EMBL" id="ABZ06346.1"/>
    </source>
</evidence>
<sequence>MQIGIDLGATKIESIVLDDKGEELHREREESPHNYQETLNSINLIVNKIEKKFNKKLNVGVCHPGSSSAENGFIKNAHNSLWLNDKNFNLDISNKLNKNVLCENDANCFALSEAFDGSAQHYKIVFGIILGSGCGGGLIINKKIVTGPNNLAGEWGHNFLPFSGTLKDERVYTNDKYKMTIENYLSGKGLERLFFKTYNAKISAQEIFKNAISKKDKRCVEFIERFKDRLSRSLSLLINTIDPDAIVFGGGVSNEIIFLDEIKKVTEKWLNEKEINTVFLKPKYGDASGVRGAAWLGRKLLY</sequence>
<dbReference type="GO" id="GO:0004396">
    <property type="term" value="F:hexokinase activity"/>
    <property type="evidence" value="ECO:0007669"/>
    <property type="project" value="TreeGrafter"/>
</dbReference>
<dbReference type="PANTHER" id="PTHR18964">
    <property type="entry name" value="ROK (REPRESSOR, ORF, KINASE) FAMILY"/>
    <property type="match status" value="1"/>
</dbReference>
<dbReference type="EMBL" id="EU016573">
    <property type="protein sequence ID" value="ABZ06346.1"/>
    <property type="molecule type" value="Genomic_DNA"/>
</dbReference>
<dbReference type="PROSITE" id="PS01125">
    <property type="entry name" value="ROK"/>
    <property type="match status" value="1"/>
</dbReference>
<accession>B3T187</accession>
<protein>
    <submittedName>
        <fullName evidence="1">Putative ROK family protein</fullName>
    </submittedName>
</protein>
<dbReference type="AlphaFoldDB" id="B3T187"/>
<proteinExistence type="predicted"/>
<dbReference type="InterPro" id="IPR000600">
    <property type="entry name" value="ROK"/>
</dbReference>
<dbReference type="InterPro" id="IPR049874">
    <property type="entry name" value="ROK_cs"/>
</dbReference>
<dbReference type="Pfam" id="PF00480">
    <property type="entry name" value="ROK"/>
    <property type="match status" value="1"/>
</dbReference>
<organism evidence="1">
    <name type="scientific">uncultured marine microorganism HF4000_009A22</name>
    <dbReference type="NCBI Taxonomy" id="455514"/>
    <lineage>
        <taxon>unclassified sequences</taxon>
        <taxon>environmental samples</taxon>
    </lineage>
</organism>
<name>B3T187_9ZZZZ</name>
<dbReference type="InterPro" id="IPR043129">
    <property type="entry name" value="ATPase_NBD"/>
</dbReference>